<proteinExistence type="predicted"/>
<dbReference type="InterPro" id="IPR042099">
    <property type="entry name" value="ANL_N_sf"/>
</dbReference>
<evidence type="ECO:0000313" key="4">
    <source>
        <dbReference type="Proteomes" id="UP000243950"/>
    </source>
</evidence>
<dbReference type="RefSeq" id="WP_093507480.1">
    <property type="nucleotide sequence ID" value="NZ_BSSG01000014.1"/>
</dbReference>
<dbReference type="Proteomes" id="UP000243950">
    <property type="component" value="Unassembled WGS sequence"/>
</dbReference>
<dbReference type="EMBL" id="FOMO01000014">
    <property type="protein sequence ID" value="SFE29433.1"/>
    <property type="molecule type" value="Genomic_DNA"/>
</dbReference>
<dbReference type="PANTHER" id="PTHR43767">
    <property type="entry name" value="LONG-CHAIN-FATTY-ACID--COA LIGASE"/>
    <property type="match status" value="1"/>
</dbReference>
<dbReference type="InterPro" id="IPR020845">
    <property type="entry name" value="AMP-binding_CS"/>
</dbReference>
<sequence length="492" mass="53323">MQPELTDFKALLLLHAHCQPSCAALRDDNGSIDYAQLWSEIETHKALLLAQPGKTFALLMNNSPQMLLWDLAALFAGIPCVTLPPFFTWAQTAHCLEQSGVDLLLTDAPLAEQLGDAGFRQAGGFWVRETPAGESLPAGTAKVTYTSGTTGTPKGVCLSAESLLRVAQELYAASRPAAPRNYLALLPLAVLLENLGTYAALLAGASVTLLPQPSLGIEGATRVDWPRLLGQLVRQQAQSLILVPQLLLGLIIAVEHGQVDAGQFHFIAVGGARVSDELLERAAQLNLPVYQGYGLSECASVVCLNTPAYNRPGSVGRPLPHVELRIAEDGEVWVRGSALLGYLGDAPFSSDWLATGDIGVLDADGYLFLKGRKKHQFTTSFGRNVNPDWVEAELTQRGVIAQAFVHGEAMDHNIALLWPLDPQCSDEALENSVAWANIELPDYARVHQWQRLPEPFTPANGLLTSNGRLRREAILARYAHRFSTPVAQKEQP</sequence>
<dbReference type="GO" id="GO:0016874">
    <property type="term" value="F:ligase activity"/>
    <property type="evidence" value="ECO:0007669"/>
    <property type="project" value="UniProtKB-KW"/>
</dbReference>
<dbReference type="Gene3D" id="3.40.50.12780">
    <property type="entry name" value="N-terminal domain of ligase-like"/>
    <property type="match status" value="1"/>
</dbReference>
<keyword evidence="4" id="KW-1185">Reference proteome</keyword>
<gene>
    <name evidence="3" type="ORF">SAMN05216372_11481</name>
</gene>
<dbReference type="PANTHER" id="PTHR43767:SF8">
    <property type="entry name" value="LONG-CHAIN-FATTY-ACID--COA LIGASE"/>
    <property type="match status" value="1"/>
</dbReference>
<feature type="domain" description="AMP-dependent synthetase/ligase" evidence="2">
    <location>
        <begin position="16"/>
        <end position="339"/>
    </location>
</feature>
<reference evidence="4" key="1">
    <citation type="submission" date="2016-10" db="EMBL/GenBank/DDBJ databases">
        <authorList>
            <person name="Varghese N."/>
            <person name="Submissions S."/>
        </authorList>
    </citation>
    <scope>NUCLEOTIDE SEQUENCE [LARGE SCALE GENOMIC DNA]</scope>
    <source>
        <strain evidence="4">JCM 2783</strain>
    </source>
</reference>
<accession>A0A1I1ZFW0</accession>
<dbReference type="AlphaFoldDB" id="A0A1I1ZFW0"/>
<dbReference type="InterPro" id="IPR000873">
    <property type="entry name" value="AMP-dep_synth/lig_dom"/>
</dbReference>
<evidence type="ECO:0000313" key="3">
    <source>
        <dbReference type="EMBL" id="SFE29433.1"/>
    </source>
</evidence>
<dbReference type="PROSITE" id="PS00455">
    <property type="entry name" value="AMP_BINDING"/>
    <property type="match status" value="1"/>
</dbReference>
<dbReference type="InterPro" id="IPR050237">
    <property type="entry name" value="ATP-dep_AMP-bd_enzyme"/>
</dbReference>
<organism evidence="3 4">
    <name type="scientific">Pseudomonas straminea</name>
    <dbReference type="NCBI Taxonomy" id="47882"/>
    <lineage>
        <taxon>Bacteria</taxon>
        <taxon>Pseudomonadati</taxon>
        <taxon>Pseudomonadota</taxon>
        <taxon>Gammaproteobacteria</taxon>
        <taxon>Pseudomonadales</taxon>
        <taxon>Pseudomonadaceae</taxon>
        <taxon>Phytopseudomonas</taxon>
    </lineage>
</organism>
<evidence type="ECO:0000256" key="1">
    <source>
        <dbReference type="ARBA" id="ARBA00022598"/>
    </source>
</evidence>
<dbReference type="Pfam" id="PF00501">
    <property type="entry name" value="AMP-binding"/>
    <property type="match status" value="1"/>
</dbReference>
<protein>
    <submittedName>
        <fullName evidence="3">Long-chain acyl-CoA synthetase (AMP-forming)</fullName>
    </submittedName>
</protein>
<keyword evidence="1" id="KW-0436">Ligase</keyword>
<dbReference type="Pfam" id="PF23562">
    <property type="entry name" value="AMP-binding_C_3"/>
    <property type="match status" value="1"/>
</dbReference>
<name>A0A1I1ZFW0_PSEOC</name>
<evidence type="ECO:0000259" key="2">
    <source>
        <dbReference type="Pfam" id="PF00501"/>
    </source>
</evidence>
<dbReference type="SUPFAM" id="SSF56801">
    <property type="entry name" value="Acetyl-CoA synthetase-like"/>
    <property type="match status" value="1"/>
</dbReference>